<keyword evidence="3 12" id="KW-0813">Transport</keyword>
<dbReference type="PRINTS" id="PR01262">
    <property type="entry name" value="INNEXIN"/>
</dbReference>
<keyword evidence="6" id="KW-0303">Gap junction</keyword>
<dbReference type="PROSITE" id="PS51013">
    <property type="entry name" value="PANNEXIN"/>
    <property type="match status" value="1"/>
</dbReference>
<dbReference type="GO" id="GO:0005921">
    <property type="term" value="C:gap junction"/>
    <property type="evidence" value="ECO:0007669"/>
    <property type="project" value="UniProtKB-SubCell"/>
</dbReference>
<evidence type="ECO:0000256" key="1">
    <source>
        <dbReference type="ARBA" id="ARBA00004610"/>
    </source>
</evidence>
<evidence type="ECO:0000256" key="6">
    <source>
        <dbReference type="ARBA" id="ARBA00022868"/>
    </source>
</evidence>
<protein>
    <recommendedName>
        <fullName evidence="12">Innexin</fullName>
    </recommendedName>
</protein>
<reference evidence="15" key="1">
    <citation type="submission" date="2017-10" db="EMBL/GenBank/DDBJ databases">
        <title>Rapid genome shrinkage in a self-fertile nematode reveals novel sperm competition proteins.</title>
        <authorList>
            <person name="Yin D."/>
            <person name="Schwarz E.M."/>
            <person name="Thomas C.G."/>
            <person name="Felde R.L."/>
            <person name="Korf I.F."/>
            <person name="Cutter A.D."/>
            <person name="Schartner C.M."/>
            <person name="Ralston E.J."/>
            <person name="Meyer B.J."/>
            <person name="Haag E.S."/>
        </authorList>
    </citation>
    <scope>NUCLEOTIDE SEQUENCE [LARGE SCALE GENOMIC DNA]</scope>
    <source>
        <strain evidence="15">JU1422</strain>
    </source>
</reference>
<evidence type="ECO:0000256" key="7">
    <source>
        <dbReference type="ARBA" id="ARBA00022949"/>
    </source>
</evidence>
<feature type="transmembrane region" description="Helical" evidence="12">
    <location>
        <begin position="26"/>
        <end position="43"/>
    </location>
</feature>
<dbReference type="GO" id="GO:0005243">
    <property type="term" value="F:gap junction channel activity"/>
    <property type="evidence" value="ECO:0007669"/>
    <property type="project" value="TreeGrafter"/>
</dbReference>
<feature type="transmembrane region" description="Helical" evidence="12">
    <location>
        <begin position="198"/>
        <end position="216"/>
    </location>
</feature>
<evidence type="ECO:0000256" key="4">
    <source>
        <dbReference type="ARBA" id="ARBA00022475"/>
    </source>
</evidence>
<comment type="similarity">
    <text evidence="12">Belongs to the pannexin family.</text>
</comment>
<dbReference type="GO" id="GO:0005886">
    <property type="term" value="C:plasma membrane"/>
    <property type="evidence" value="ECO:0007669"/>
    <property type="project" value="UniProtKB-SubCell"/>
</dbReference>
<evidence type="ECO:0000256" key="8">
    <source>
        <dbReference type="ARBA" id="ARBA00022989"/>
    </source>
</evidence>
<dbReference type="Proteomes" id="UP000230233">
    <property type="component" value="Chromosome I"/>
</dbReference>
<keyword evidence="8 12" id="KW-1133">Transmembrane helix</keyword>
<evidence type="ECO:0000256" key="5">
    <source>
        <dbReference type="ARBA" id="ARBA00022692"/>
    </source>
</evidence>
<feature type="compositionally biased region" description="Polar residues" evidence="13">
    <location>
        <begin position="461"/>
        <end position="476"/>
    </location>
</feature>
<proteinExistence type="inferred from homology"/>
<evidence type="ECO:0000313" key="14">
    <source>
        <dbReference type="EMBL" id="PIC51252.1"/>
    </source>
</evidence>
<dbReference type="STRING" id="1611254.A0A2G5VHN0"/>
<evidence type="ECO:0000256" key="3">
    <source>
        <dbReference type="ARBA" id="ARBA00022448"/>
    </source>
</evidence>
<evidence type="ECO:0000256" key="13">
    <source>
        <dbReference type="SAM" id="MobiDB-lite"/>
    </source>
</evidence>
<dbReference type="PANTHER" id="PTHR11893:SF4">
    <property type="entry name" value="INNEXIN"/>
    <property type="match status" value="1"/>
</dbReference>
<evidence type="ECO:0000256" key="10">
    <source>
        <dbReference type="ARBA" id="ARBA00023136"/>
    </source>
</evidence>
<dbReference type="InterPro" id="IPR000990">
    <property type="entry name" value="Innexin"/>
</dbReference>
<feature type="transmembrane region" description="Helical" evidence="12">
    <location>
        <begin position="104"/>
        <end position="126"/>
    </location>
</feature>
<dbReference type="GO" id="GO:0034220">
    <property type="term" value="P:monoatomic ion transmembrane transport"/>
    <property type="evidence" value="ECO:0007669"/>
    <property type="project" value="UniProtKB-KW"/>
</dbReference>
<evidence type="ECO:0000256" key="11">
    <source>
        <dbReference type="ARBA" id="ARBA00023303"/>
    </source>
</evidence>
<keyword evidence="7" id="KW-0965">Cell junction</keyword>
<dbReference type="PANTHER" id="PTHR11893">
    <property type="entry name" value="INNEXIN"/>
    <property type="match status" value="1"/>
</dbReference>
<name>A0A2G5VHN0_9PELO</name>
<keyword evidence="9 12" id="KW-0406">Ion transport</keyword>
<keyword evidence="15" id="KW-1185">Reference proteome</keyword>
<evidence type="ECO:0000256" key="9">
    <source>
        <dbReference type="ARBA" id="ARBA00023065"/>
    </source>
</evidence>
<comment type="subcellular location">
    <subcellularLocation>
        <location evidence="1">Cell junction</location>
        <location evidence="1">Gap junction</location>
    </subcellularLocation>
    <subcellularLocation>
        <location evidence="2 12">Cell membrane</location>
        <topology evidence="2 12">Multi-pass membrane protein</topology>
    </subcellularLocation>
</comment>
<keyword evidence="5 12" id="KW-0812">Transmembrane</keyword>
<feature type="compositionally biased region" description="Low complexity" evidence="13">
    <location>
        <begin position="443"/>
        <end position="452"/>
    </location>
</feature>
<dbReference type="EMBL" id="PDUG01000001">
    <property type="protein sequence ID" value="PIC51252.1"/>
    <property type="molecule type" value="Genomic_DNA"/>
</dbReference>
<sequence length="495" mass="56638">MTKDAVVSFTNPLRRVPGLQGATEKLLHNTTISILIFLFFLLASKPLFGTPIVCQLPKDWPESSVRYFVDFCYYGKRDKVGFHTRSIGSQGIMSHNTMTGTSDFYMWVPLVPILHGILTLLPVLFWKLVGLNGSDIIAFIEYYSPGTDEKSREEGRLVYPEEWRLLKQAAQFQEWIKLRKGAWYGPSQTMCIYVAMKWFRFFIFLLQFWMVASFFGSGKLSWGFDDLGAIIEGTIKNPLKGQFTLISGCRVTRWSMGIDPTINFRKGSSNVNSVLARCMLSANYMNAKAFLFLYWWFLFVSVISVISALYYTIILLVPRYRKYTIQTMIRKEYYFIEKHGGPHPDLNLNGTPPLDYLIHNLGNDGFLVFQMIYDVSHFGCYRFAEHIWMYSIVNNGEIPIPQLQNDEKVREKEKKDSPVHDTEMDGAGDRYRGGKDHQKNKKSSSSPNLSVVSEEDDSNSRTKVSLSGESQPSLVITESDEEPLLDPSLLNVLTS</sequence>
<organism evidence="14 15">
    <name type="scientific">Caenorhabditis nigoni</name>
    <dbReference type="NCBI Taxonomy" id="1611254"/>
    <lineage>
        <taxon>Eukaryota</taxon>
        <taxon>Metazoa</taxon>
        <taxon>Ecdysozoa</taxon>
        <taxon>Nematoda</taxon>
        <taxon>Chromadorea</taxon>
        <taxon>Rhabditida</taxon>
        <taxon>Rhabditina</taxon>
        <taxon>Rhabditomorpha</taxon>
        <taxon>Rhabditoidea</taxon>
        <taxon>Rhabditidae</taxon>
        <taxon>Peloderinae</taxon>
        <taxon>Caenorhabditis</taxon>
    </lineage>
</organism>
<evidence type="ECO:0000256" key="2">
    <source>
        <dbReference type="ARBA" id="ARBA00004651"/>
    </source>
</evidence>
<keyword evidence="4" id="KW-1003">Cell membrane</keyword>
<accession>A0A2G5VHN0</accession>
<evidence type="ECO:0000313" key="15">
    <source>
        <dbReference type="Proteomes" id="UP000230233"/>
    </source>
</evidence>
<evidence type="ECO:0000256" key="12">
    <source>
        <dbReference type="RuleBase" id="RU010713"/>
    </source>
</evidence>
<keyword evidence="11 12" id="KW-0407">Ion channel</keyword>
<feature type="transmembrane region" description="Helical" evidence="12">
    <location>
        <begin position="293"/>
        <end position="317"/>
    </location>
</feature>
<comment type="function">
    <text evidence="12">Structural component of the gap junctions.</text>
</comment>
<feature type="compositionally biased region" description="Basic and acidic residues" evidence="13">
    <location>
        <begin position="405"/>
        <end position="437"/>
    </location>
</feature>
<keyword evidence="10 12" id="KW-0472">Membrane</keyword>
<gene>
    <name evidence="14" type="primary">Cni-inx-21</name>
    <name evidence="14" type="synonym">Cnig_chr_I.g1833</name>
    <name evidence="12" type="synonym">inx</name>
    <name evidence="14" type="ORF">B9Z55_001833</name>
</gene>
<dbReference type="Pfam" id="PF00876">
    <property type="entry name" value="Innexin"/>
    <property type="match status" value="1"/>
</dbReference>
<dbReference type="AlphaFoldDB" id="A0A2G5VHN0"/>
<dbReference type="OrthoDB" id="5803593at2759"/>
<comment type="caution">
    <text evidence="14">The sequence shown here is derived from an EMBL/GenBank/DDBJ whole genome shotgun (WGS) entry which is preliminary data.</text>
</comment>
<feature type="region of interest" description="Disordered" evidence="13">
    <location>
        <begin position="403"/>
        <end position="495"/>
    </location>
</feature>